<dbReference type="Proteomes" id="UP000824120">
    <property type="component" value="Chromosome 10"/>
</dbReference>
<name>A0A9J5WWM2_SOLCO</name>
<dbReference type="EMBL" id="JACXVP010000010">
    <property type="protein sequence ID" value="KAG5580186.1"/>
    <property type="molecule type" value="Genomic_DNA"/>
</dbReference>
<proteinExistence type="predicted"/>
<gene>
    <name evidence="1" type="ORF">H5410_050813</name>
</gene>
<accession>A0A9J5WWM2</accession>
<sequence>MVFVRWRGILELISMVVVLRNMPLTVMLVMGIVELTEAGDIVIGDGYCGVDGCYNGENVVNLMAAVMEEQSKE</sequence>
<protein>
    <submittedName>
        <fullName evidence="1">Uncharacterized protein</fullName>
    </submittedName>
</protein>
<comment type="caution">
    <text evidence="1">The sequence shown here is derived from an EMBL/GenBank/DDBJ whole genome shotgun (WGS) entry which is preliminary data.</text>
</comment>
<keyword evidence="2" id="KW-1185">Reference proteome</keyword>
<evidence type="ECO:0000313" key="1">
    <source>
        <dbReference type="EMBL" id="KAG5580186.1"/>
    </source>
</evidence>
<dbReference type="AlphaFoldDB" id="A0A9J5WWM2"/>
<organism evidence="1 2">
    <name type="scientific">Solanum commersonii</name>
    <name type="common">Commerson's wild potato</name>
    <name type="synonym">Commerson's nightshade</name>
    <dbReference type="NCBI Taxonomy" id="4109"/>
    <lineage>
        <taxon>Eukaryota</taxon>
        <taxon>Viridiplantae</taxon>
        <taxon>Streptophyta</taxon>
        <taxon>Embryophyta</taxon>
        <taxon>Tracheophyta</taxon>
        <taxon>Spermatophyta</taxon>
        <taxon>Magnoliopsida</taxon>
        <taxon>eudicotyledons</taxon>
        <taxon>Gunneridae</taxon>
        <taxon>Pentapetalae</taxon>
        <taxon>asterids</taxon>
        <taxon>lamiids</taxon>
        <taxon>Solanales</taxon>
        <taxon>Solanaceae</taxon>
        <taxon>Solanoideae</taxon>
        <taxon>Solaneae</taxon>
        <taxon>Solanum</taxon>
    </lineage>
</organism>
<evidence type="ECO:0000313" key="2">
    <source>
        <dbReference type="Proteomes" id="UP000824120"/>
    </source>
</evidence>
<reference evidence="1 2" key="1">
    <citation type="submission" date="2020-09" db="EMBL/GenBank/DDBJ databases">
        <title>De no assembly of potato wild relative species, Solanum commersonii.</title>
        <authorList>
            <person name="Cho K."/>
        </authorList>
    </citation>
    <scope>NUCLEOTIDE SEQUENCE [LARGE SCALE GENOMIC DNA]</scope>
    <source>
        <strain evidence="1">LZ3.2</strain>
        <tissue evidence="1">Leaf</tissue>
    </source>
</reference>